<accession>A0A1X0A5Q3</accession>
<dbReference type="GO" id="GO:0003924">
    <property type="term" value="F:GTPase activity"/>
    <property type="evidence" value="ECO:0007669"/>
    <property type="project" value="UniProtKB-UniRule"/>
</dbReference>
<dbReference type="GO" id="GO:0005047">
    <property type="term" value="F:signal recognition particle binding"/>
    <property type="evidence" value="ECO:0007669"/>
    <property type="project" value="TreeGrafter"/>
</dbReference>
<dbReference type="InterPro" id="IPR000897">
    <property type="entry name" value="SRP54_GTPase_dom"/>
</dbReference>
<dbReference type="InterPro" id="IPR042101">
    <property type="entry name" value="SRP54_N_sf"/>
</dbReference>
<evidence type="ECO:0000256" key="6">
    <source>
        <dbReference type="ARBA" id="ARBA00023136"/>
    </source>
</evidence>
<keyword evidence="11" id="KW-1133">Transmembrane helix</keyword>
<evidence type="ECO:0000256" key="10">
    <source>
        <dbReference type="SAM" id="MobiDB-lite"/>
    </source>
</evidence>
<keyword evidence="7 9" id="KW-0675">Receptor</keyword>
<evidence type="ECO:0000256" key="4">
    <source>
        <dbReference type="ARBA" id="ARBA00022801"/>
    </source>
</evidence>
<protein>
    <recommendedName>
        <fullName evidence="9">Signal recognition particle receptor FtsY</fullName>
        <shortName evidence="9">SRP receptor</shortName>
        <ecNumber evidence="9">3.6.5.4</ecNumber>
    </recommendedName>
</protein>
<sequence>MSEGLWIAIAVVAALVVIAALVFGLVRYRRRRISLSRPETGAIDRSGGYTASSGITFSQTPTVEPVAPADRIDTSGLPAVGDDATIPRDAPKRTISEVQLPDLEPEPEPAAPEVRPEVPEVEAIEPPEGRLERLRGRLAKSQNALGRSMLGLIGGGDLDEDSWQDVEDTLLVADLGPVVAESVVSQLRSRLASGNVRTEADARAVLRDVLIKELQPDMDRSIRALPHADHPSVLLIVGVNGTGKTTTVGKLARVLVADGRRVVLGAADTFRAAAADQLQTWASRVGAEVVRGAEGADPASVAFDAVDKGIAAGADVVVIDTAGRLHTKVGLMDELDKVKRVVTRRAAVDEVLLVLDATIGQNGLAQAKVFAEVVDITGAVLTKLDGTAKGGIVFRVQQELGVPVKLVGLGEGPDDLAPFEPAAFVDALLG</sequence>
<comment type="similarity">
    <text evidence="9">Belongs to the GTP-binding SRP family. FtsY subfamily.</text>
</comment>
<dbReference type="EMBL" id="MVHE01000003">
    <property type="protein sequence ID" value="ORA25409.1"/>
    <property type="molecule type" value="Genomic_DNA"/>
</dbReference>
<dbReference type="OrthoDB" id="9804720at2"/>
<evidence type="ECO:0000256" key="3">
    <source>
        <dbReference type="ARBA" id="ARBA00022741"/>
    </source>
</evidence>
<dbReference type="InterPro" id="IPR027417">
    <property type="entry name" value="P-loop_NTPase"/>
</dbReference>
<dbReference type="Gene3D" id="1.20.120.140">
    <property type="entry name" value="Signal recognition particle SRP54, nucleotide-binding domain"/>
    <property type="match status" value="1"/>
</dbReference>
<comment type="catalytic activity">
    <reaction evidence="8 9">
        <text>GTP + H2O = GDP + phosphate + H(+)</text>
        <dbReference type="Rhea" id="RHEA:19669"/>
        <dbReference type="ChEBI" id="CHEBI:15377"/>
        <dbReference type="ChEBI" id="CHEBI:15378"/>
        <dbReference type="ChEBI" id="CHEBI:37565"/>
        <dbReference type="ChEBI" id="CHEBI:43474"/>
        <dbReference type="ChEBI" id="CHEBI:58189"/>
        <dbReference type="EC" id="3.6.5.4"/>
    </reaction>
</comment>
<dbReference type="SMART" id="SM00963">
    <property type="entry name" value="SRP54_N"/>
    <property type="match status" value="1"/>
</dbReference>
<evidence type="ECO:0000256" key="11">
    <source>
        <dbReference type="SAM" id="Phobius"/>
    </source>
</evidence>
<keyword evidence="6 9" id="KW-0472">Membrane</keyword>
<name>A0A1X0A5Q3_MYCAN</name>
<dbReference type="AlphaFoldDB" id="A0A1X0A5Q3"/>
<dbReference type="InterPro" id="IPR036225">
    <property type="entry name" value="SRP/SRP_N"/>
</dbReference>
<feature type="transmembrane region" description="Helical" evidence="11">
    <location>
        <begin position="6"/>
        <end position="28"/>
    </location>
</feature>
<evidence type="ECO:0000256" key="1">
    <source>
        <dbReference type="ARBA" id="ARBA00022475"/>
    </source>
</evidence>
<dbReference type="PANTHER" id="PTHR43134:SF1">
    <property type="entry name" value="SIGNAL RECOGNITION PARTICLE RECEPTOR SUBUNIT ALPHA"/>
    <property type="match status" value="1"/>
</dbReference>
<evidence type="ECO:0000256" key="2">
    <source>
        <dbReference type="ARBA" id="ARBA00022490"/>
    </source>
</evidence>
<dbReference type="SMART" id="SM00962">
    <property type="entry name" value="SRP54"/>
    <property type="match status" value="1"/>
</dbReference>
<dbReference type="SUPFAM" id="SSF52540">
    <property type="entry name" value="P-loop containing nucleoside triphosphate hydrolases"/>
    <property type="match status" value="1"/>
</dbReference>
<keyword evidence="5 9" id="KW-0342">GTP-binding</keyword>
<comment type="caution">
    <text evidence="13">The sequence shown here is derived from an EMBL/GenBank/DDBJ whole genome shotgun (WGS) entry which is preliminary data.</text>
</comment>
<dbReference type="InterPro" id="IPR013822">
    <property type="entry name" value="Signal_recog_particl_SRP54_hlx"/>
</dbReference>
<dbReference type="FunFam" id="1.20.120.140:FF:000002">
    <property type="entry name" value="Signal recognition particle receptor FtsY"/>
    <property type="match status" value="1"/>
</dbReference>
<evidence type="ECO:0000256" key="8">
    <source>
        <dbReference type="ARBA" id="ARBA00048027"/>
    </source>
</evidence>
<dbReference type="NCBIfam" id="TIGR00064">
    <property type="entry name" value="ftsY"/>
    <property type="match status" value="1"/>
</dbReference>
<feature type="domain" description="SRP54-type proteins GTP-binding" evidence="12">
    <location>
        <begin position="403"/>
        <end position="416"/>
    </location>
</feature>
<evidence type="ECO:0000256" key="9">
    <source>
        <dbReference type="HAMAP-Rule" id="MF_00920"/>
    </source>
</evidence>
<keyword evidence="1 9" id="KW-1003">Cell membrane</keyword>
<keyword evidence="4 9" id="KW-0378">Hydrolase</keyword>
<dbReference type="InterPro" id="IPR003593">
    <property type="entry name" value="AAA+_ATPase"/>
</dbReference>
<gene>
    <name evidence="9" type="primary">ftsY</name>
    <name evidence="13" type="ORF">BST12_03755</name>
</gene>
<dbReference type="SUPFAM" id="SSF47364">
    <property type="entry name" value="Domain of the SRP/SRP receptor G-proteins"/>
    <property type="match status" value="1"/>
</dbReference>
<evidence type="ECO:0000256" key="7">
    <source>
        <dbReference type="ARBA" id="ARBA00023170"/>
    </source>
</evidence>
<keyword evidence="11" id="KW-0812">Transmembrane</keyword>
<dbReference type="GO" id="GO:0005886">
    <property type="term" value="C:plasma membrane"/>
    <property type="evidence" value="ECO:0007669"/>
    <property type="project" value="UniProtKB-SubCell"/>
</dbReference>
<dbReference type="HAMAP" id="MF_00920">
    <property type="entry name" value="FtsY"/>
    <property type="match status" value="1"/>
</dbReference>
<keyword evidence="3 9" id="KW-0547">Nucleotide-binding</keyword>
<dbReference type="SMART" id="SM00382">
    <property type="entry name" value="AAA"/>
    <property type="match status" value="1"/>
</dbReference>
<evidence type="ECO:0000313" key="14">
    <source>
        <dbReference type="Proteomes" id="UP000192284"/>
    </source>
</evidence>
<comment type="subunit">
    <text evidence="9">Part of the signal recognition particle protein translocation system, which is composed of SRP and FtsY.</text>
</comment>
<comment type="function">
    <text evidence="9">Involved in targeting and insertion of nascent membrane proteins into the cytoplasmic membrane. Acts as a receptor for the complex formed by the signal recognition particle (SRP) and the ribosome-nascent chain (RNC).</text>
</comment>
<feature type="binding site" evidence="9">
    <location>
        <begin position="320"/>
        <end position="324"/>
    </location>
    <ligand>
        <name>GTP</name>
        <dbReference type="ChEBI" id="CHEBI:37565"/>
    </ligand>
</feature>
<dbReference type="EC" id="3.6.5.4" evidence="9"/>
<comment type="subcellular location">
    <subcellularLocation>
        <location evidence="9">Cell membrane</location>
        <topology evidence="9">Peripheral membrane protein</topology>
        <orientation evidence="9">Cytoplasmic side</orientation>
    </subcellularLocation>
    <subcellularLocation>
        <location evidence="9">Cytoplasm</location>
    </subcellularLocation>
</comment>
<dbReference type="Pfam" id="PF02881">
    <property type="entry name" value="SRP54_N"/>
    <property type="match status" value="1"/>
</dbReference>
<dbReference type="PANTHER" id="PTHR43134">
    <property type="entry name" value="SIGNAL RECOGNITION PARTICLE RECEPTOR SUBUNIT ALPHA"/>
    <property type="match status" value="1"/>
</dbReference>
<evidence type="ECO:0000313" key="13">
    <source>
        <dbReference type="EMBL" id="ORA25409.1"/>
    </source>
</evidence>
<dbReference type="Gene3D" id="3.40.50.300">
    <property type="entry name" value="P-loop containing nucleotide triphosphate hydrolases"/>
    <property type="match status" value="1"/>
</dbReference>
<keyword evidence="2 9" id="KW-0963">Cytoplasm</keyword>
<dbReference type="InterPro" id="IPR004390">
    <property type="entry name" value="SR_rcpt_FtsY"/>
</dbReference>
<dbReference type="FunFam" id="3.40.50.300:FF:000053">
    <property type="entry name" value="Signal recognition particle receptor FtsY"/>
    <property type="match status" value="1"/>
</dbReference>
<keyword evidence="14" id="KW-1185">Reference proteome</keyword>
<dbReference type="GO" id="GO:0006614">
    <property type="term" value="P:SRP-dependent cotranslational protein targeting to membrane"/>
    <property type="evidence" value="ECO:0007669"/>
    <property type="project" value="InterPro"/>
</dbReference>
<feature type="region of interest" description="Disordered" evidence="10">
    <location>
        <begin position="69"/>
        <end position="117"/>
    </location>
</feature>
<evidence type="ECO:0000259" key="12">
    <source>
        <dbReference type="PROSITE" id="PS00300"/>
    </source>
</evidence>
<dbReference type="GO" id="GO:0005525">
    <property type="term" value="F:GTP binding"/>
    <property type="evidence" value="ECO:0007669"/>
    <property type="project" value="UniProtKB-UniRule"/>
</dbReference>
<dbReference type="RefSeq" id="WP_083111662.1">
    <property type="nucleotide sequence ID" value="NZ_JACKTS010000031.1"/>
</dbReference>
<reference evidence="13 14" key="1">
    <citation type="submission" date="2017-02" db="EMBL/GenBank/DDBJ databases">
        <title>The new phylogeny of genus Mycobacterium.</title>
        <authorList>
            <person name="Tortoli E."/>
            <person name="Trovato A."/>
            <person name="Cirillo D.M."/>
        </authorList>
    </citation>
    <scope>NUCLEOTIDE SEQUENCE [LARGE SCALE GENOMIC DNA]</scope>
    <source>
        <strain evidence="13 14">DSM 45057</strain>
    </source>
</reference>
<dbReference type="PROSITE" id="PS00300">
    <property type="entry name" value="SRP54"/>
    <property type="match status" value="1"/>
</dbReference>
<evidence type="ECO:0000256" key="5">
    <source>
        <dbReference type="ARBA" id="ARBA00023134"/>
    </source>
</evidence>
<organism evidence="13 14">
    <name type="scientific">Mycobacterium angelicum</name>
    <dbReference type="NCBI Taxonomy" id="470074"/>
    <lineage>
        <taxon>Bacteria</taxon>
        <taxon>Bacillati</taxon>
        <taxon>Actinomycetota</taxon>
        <taxon>Actinomycetes</taxon>
        <taxon>Mycobacteriales</taxon>
        <taxon>Mycobacteriaceae</taxon>
        <taxon>Mycobacterium</taxon>
    </lineage>
</organism>
<feature type="binding site" evidence="9">
    <location>
        <begin position="238"/>
        <end position="245"/>
    </location>
    <ligand>
        <name>GTP</name>
        <dbReference type="ChEBI" id="CHEBI:37565"/>
    </ligand>
</feature>
<dbReference type="Pfam" id="PF00448">
    <property type="entry name" value="SRP54"/>
    <property type="match status" value="1"/>
</dbReference>
<dbReference type="Proteomes" id="UP000192284">
    <property type="component" value="Unassembled WGS sequence"/>
</dbReference>
<proteinExistence type="inferred from homology"/>
<dbReference type="GO" id="GO:0005737">
    <property type="term" value="C:cytoplasm"/>
    <property type="evidence" value="ECO:0007669"/>
    <property type="project" value="UniProtKB-SubCell"/>
</dbReference>
<feature type="compositionally biased region" description="Basic and acidic residues" evidence="10">
    <location>
        <begin position="85"/>
        <end position="95"/>
    </location>
</feature>
<feature type="binding site" evidence="9">
    <location>
        <begin position="382"/>
        <end position="385"/>
    </location>
    <ligand>
        <name>GTP</name>
        <dbReference type="ChEBI" id="CHEBI:37565"/>
    </ligand>
</feature>